<dbReference type="SUPFAM" id="SSF56112">
    <property type="entry name" value="Protein kinase-like (PK-like)"/>
    <property type="match status" value="1"/>
</dbReference>
<keyword evidence="7" id="KW-0418">Kinase</keyword>
<dbReference type="SUPFAM" id="SSF54518">
    <property type="entry name" value="Tubby C-terminal domain-like"/>
    <property type="match status" value="1"/>
</dbReference>
<keyword evidence="3" id="KW-0723">Serine/threonine-protein kinase</keyword>
<comment type="subcellular location">
    <subcellularLocation>
        <location evidence="1">Membrane</location>
        <topology evidence="1">Multi-pass membrane protein</topology>
    </subcellularLocation>
</comment>
<keyword evidence="5" id="KW-0812">Transmembrane</keyword>
<keyword evidence="4" id="KW-0808">Transferase</keyword>
<dbReference type="Pfam" id="PF07714">
    <property type="entry name" value="PK_Tyr_Ser-Thr"/>
    <property type="match status" value="1"/>
</dbReference>
<dbReference type="SMART" id="SM00220">
    <property type="entry name" value="S_TKc"/>
    <property type="match status" value="1"/>
</dbReference>
<comment type="caution">
    <text evidence="13">The sequence shown here is derived from an EMBL/GenBank/DDBJ whole genome shotgun (WGS) entry which is preliminary data.</text>
</comment>
<dbReference type="PROSITE" id="PS00108">
    <property type="entry name" value="PROTEIN_KINASE_ST"/>
    <property type="match status" value="1"/>
</dbReference>
<accession>A0AAD8IE21</accession>
<keyword evidence="11" id="KW-0732">Signal</keyword>
<dbReference type="AlphaFoldDB" id="A0AAD8IE21"/>
<dbReference type="Pfam" id="PF03248">
    <property type="entry name" value="Rer1"/>
    <property type="match status" value="1"/>
</dbReference>
<feature type="signal peptide" evidence="11">
    <location>
        <begin position="1"/>
        <end position="20"/>
    </location>
</feature>
<dbReference type="GO" id="GO:0005737">
    <property type="term" value="C:cytoplasm"/>
    <property type="evidence" value="ECO:0007669"/>
    <property type="project" value="UniProtKB-ARBA"/>
</dbReference>
<dbReference type="GO" id="GO:0004674">
    <property type="term" value="F:protein serine/threonine kinase activity"/>
    <property type="evidence" value="ECO:0007669"/>
    <property type="project" value="UniProtKB-KW"/>
</dbReference>
<gene>
    <name evidence="13" type="ORF">POM88_021922</name>
</gene>
<dbReference type="SMART" id="SM00574">
    <property type="entry name" value="POX"/>
    <property type="match status" value="1"/>
</dbReference>
<evidence type="ECO:0000313" key="14">
    <source>
        <dbReference type="Proteomes" id="UP001237642"/>
    </source>
</evidence>
<dbReference type="PANTHER" id="PTHR27002">
    <property type="entry name" value="RECEPTOR-LIKE SERINE/THREONINE-PROTEIN KINASE SD1-8"/>
    <property type="match status" value="1"/>
</dbReference>
<keyword evidence="6" id="KW-0547">Nucleotide-binding</keyword>
<keyword evidence="14" id="KW-1185">Reference proteome</keyword>
<sequence>MQMRWQRWISSAELLDISSAFLLVDQSRCANKCMEVLCGPERSLYPYTTVDQQNLPPELLLDIMSKIEVQATWPARTDVVSCAAVYKSWRGITKEIVRTTEKSGLLTFPKSLKEPGPRDSPLQFFIKRNRQTSTYHLYLGLSPANTSNPTTTLEGEASKLLLTAKKIRRTTKTEFIISLIANDFSQASDAFAGKLSQPPCVPPVEFDTCLYQKLKVYKKKVSPSADGYGLIKISSRILQIHIWLQKLYQIWEDNPDIGFVTLKGRGRAFCAGGDVVGFYRSISIGYWIFQFVLTLKRHIMHMIKYKYVPLTMGKQCEYVQVYGNPSAWYRRVFAFRSSRKAGMVERRFEQYYHHLEEVVSSFEVIAGLGAGKAYTALALQAMSRHFCSLKDAITYQISVARRKHLPCKGRLEDGTRIAVKRLLENSGQGLKEFKAEVTLIAKLQHNNLVKLLGCCLEAKELLLVYDYMPNNSLDVHLFDSTRRTHLDWKRRLSIINGIAWGILYLHEDSRLRIIHTDLKASNILLDHDMNPKISDFGMARIFGSKQLEANTNCSCIQLSNTIF</sequence>
<evidence type="ECO:0000256" key="3">
    <source>
        <dbReference type="ARBA" id="ARBA00022527"/>
    </source>
</evidence>
<evidence type="ECO:0000256" key="9">
    <source>
        <dbReference type="ARBA" id="ARBA00022989"/>
    </source>
</evidence>
<keyword evidence="8" id="KW-0067">ATP-binding</keyword>
<evidence type="ECO:0000256" key="11">
    <source>
        <dbReference type="SAM" id="SignalP"/>
    </source>
</evidence>
<name>A0AAD8IE21_9APIA</name>
<evidence type="ECO:0000259" key="12">
    <source>
        <dbReference type="PROSITE" id="PS50011"/>
    </source>
</evidence>
<dbReference type="Proteomes" id="UP001237642">
    <property type="component" value="Unassembled WGS sequence"/>
</dbReference>
<dbReference type="EMBL" id="JAUIZM010000005">
    <property type="protein sequence ID" value="KAK1384187.1"/>
    <property type="molecule type" value="Genomic_DNA"/>
</dbReference>
<evidence type="ECO:0000256" key="5">
    <source>
        <dbReference type="ARBA" id="ARBA00022692"/>
    </source>
</evidence>
<dbReference type="InterPro" id="IPR000719">
    <property type="entry name" value="Prot_kinase_dom"/>
</dbReference>
<dbReference type="Gene3D" id="3.90.226.10">
    <property type="entry name" value="2-enoyl-CoA Hydratase, Chain A, domain 1"/>
    <property type="match status" value="1"/>
</dbReference>
<evidence type="ECO:0000256" key="1">
    <source>
        <dbReference type="ARBA" id="ARBA00004141"/>
    </source>
</evidence>
<dbReference type="PANTHER" id="PTHR27002:SF814">
    <property type="entry name" value="CYSTEINE-RICH RECEPTOR-LIKE PROTEIN KINASE 10"/>
    <property type="match status" value="1"/>
</dbReference>
<dbReference type="SUPFAM" id="SSF52096">
    <property type="entry name" value="ClpP/crotonase"/>
    <property type="match status" value="1"/>
</dbReference>
<evidence type="ECO:0000256" key="8">
    <source>
        <dbReference type="ARBA" id="ARBA00022840"/>
    </source>
</evidence>
<evidence type="ECO:0000256" key="6">
    <source>
        <dbReference type="ARBA" id="ARBA00022741"/>
    </source>
</evidence>
<feature type="chain" id="PRO_5042284581" description="Protein kinase domain-containing protein" evidence="11">
    <location>
        <begin position="21"/>
        <end position="563"/>
    </location>
</feature>
<comment type="similarity">
    <text evidence="2">Belongs to the RER1 family.</text>
</comment>
<dbReference type="PROSITE" id="PS50011">
    <property type="entry name" value="PROTEIN_KINASE_DOM"/>
    <property type="match status" value="1"/>
</dbReference>
<dbReference type="Pfam" id="PF07526">
    <property type="entry name" value="POX"/>
    <property type="match status" value="1"/>
</dbReference>
<dbReference type="InterPro" id="IPR011009">
    <property type="entry name" value="Kinase-like_dom_sf"/>
</dbReference>
<dbReference type="GO" id="GO:0005524">
    <property type="term" value="F:ATP binding"/>
    <property type="evidence" value="ECO:0007669"/>
    <property type="project" value="UniProtKB-KW"/>
</dbReference>
<dbReference type="InterPro" id="IPR025659">
    <property type="entry name" value="Tubby-like_C"/>
</dbReference>
<proteinExistence type="inferred from homology"/>
<evidence type="ECO:0000256" key="10">
    <source>
        <dbReference type="ARBA" id="ARBA00023136"/>
    </source>
</evidence>
<dbReference type="InterPro" id="IPR004932">
    <property type="entry name" value="Rer1"/>
</dbReference>
<dbReference type="GO" id="GO:0005886">
    <property type="term" value="C:plasma membrane"/>
    <property type="evidence" value="ECO:0007669"/>
    <property type="project" value="TreeGrafter"/>
</dbReference>
<dbReference type="FunFam" id="1.10.510.10:FF:001019">
    <property type="entry name" value="G-type lectin S-receptor-like serine/threonine-protein kinase B120"/>
    <property type="match status" value="1"/>
</dbReference>
<dbReference type="Gene3D" id="3.30.200.20">
    <property type="entry name" value="Phosphorylase Kinase, domain 1"/>
    <property type="match status" value="1"/>
</dbReference>
<feature type="domain" description="Protein kinase" evidence="12">
    <location>
        <begin position="362"/>
        <end position="563"/>
    </location>
</feature>
<evidence type="ECO:0000256" key="7">
    <source>
        <dbReference type="ARBA" id="ARBA00022777"/>
    </source>
</evidence>
<dbReference type="Gene3D" id="1.10.510.10">
    <property type="entry name" value="Transferase(Phosphotransferase) domain 1"/>
    <property type="match status" value="1"/>
</dbReference>
<organism evidence="13 14">
    <name type="scientific">Heracleum sosnowskyi</name>
    <dbReference type="NCBI Taxonomy" id="360622"/>
    <lineage>
        <taxon>Eukaryota</taxon>
        <taxon>Viridiplantae</taxon>
        <taxon>Streptophyta</taxon>
        <taxon>Embryophyta</taxon>
        <taxon>Tracheophyta</taxon>
        <taxon>Spermatophyta</taxon>
        <taxon>Magnoliopsida</taxon>
        <taxon>eudicotyledons</taxon>
        <taxon>Gunneridae</taxon>
        <taxon>Pentapetalae</taxon>
        <taxon>asterids</taxon>
        <taxon>campanulids</taxon>
        <taxon>Apiales</taxon>
        <taxon>Apiaceae</taxon>
        <taxon>Apioideae</taxon>
        <taxon>apioid superclade</taxon>
        <taxon>Tordylieae</taxon>
        <taxon>Tordyliinae</taxon>
        <taxon>Heracleum</taxon>
    </lineage>
</organism>
<dbReference type="Gene3D" id="3.20.90.10">
    <property type="entry name" value="Tubby Protein, Chain A"/>
    <property type="match status" value="1"/>
</dbReference>
<reference evidence="13" key="2">
    <citation type="submission" date="2023-05" db="EMBL/GenBank/DDBJ databases">
        <authorList>
            <person name="Schelkunov M.I."/>
        </authorList>
    </citation>
    <scope>NUCLEOTIDE SEQUENCE</scope>
    <source>
        <strain evidence="13">Hsosn_3</strain>
        <tissue evidence="13">Leaf</tissue>
    </source>
</reference>
<keyword evidence="10" id="KW-0472">Membrane</keyword>
<dbReference type="Pfam" id="PF01167">
    <property type="entry name" value="Tub"/>
    <property type="match status" value="1"/>
</dbReference>
<evidence type="ECO:0000313" key="13">
    <source>
        <dbReference type="EMBL" id="KAK1384187.1"/>
    </source>
</evidence>
<evidence type="ECO:0000256" key="2">
    <source>
        <dbReference type="ARBA" id="ARBA00006070"/>
    </source>
</evidence>
<dbReference type="InterPro" id="IPR001245">
    <property type="entry name" value="Ser-Thr/Tyr_kinase_cat_dom"/>
</dbReference>
<evidence type="ECO:0000256" key="4">
    <source>
        <dbReference type="ARBA" id="ARBA00022679"/>
    </source>
</evidence>
<dbReference type="InterPro" id="IPR008271">
    <property type="entry name" value="Ser/Thr_kinase_AS"/>
</dbReference>
<dbReference type="InterPro" id="IPR029045">
    <property type="entry name" value="ClpP/crotonase-like_dom_sf"/>
</dbReference>
<protein>
    <recommendedName>
        <fullName evidence="12">Protein kinase domain-containing protein</fullName>
    </recommendedName>
</protein>
<keyword evidence="9" id="KW-1133">Transmembrane helix</keyword>
<reference evidence="13" key="1">
    <citation type="submission" date="2023-02" db="EMBL/GenBank/DDBJ databases">
        <title>Genome of toxic invasive species Heracleum sosnowskyi carries increased number of genes despite the absence of recent whole-genome duplications.</title>
        <authorList>
            <person name="Schelkunov M."/>
            <person name="Shtratnikova V."/>
            <person name="Makarenko M."/>
            <person name="Klepikova A."/>
            <person name="Omelchenko D."/>
            <person name="Novikova G."/>
            <person name="Obukhova E."/>
            <person name="Bogdanov V."/>
            <person name="Penin A."/>
            <person name="Logacheva M."/>
        </authorList>
    </citation>
    <scope>NUCLEOTIDE SEQUENCE</scope>
    <source>
        <strain evidence="13">Hsosn_3</strain>
        <tissue evidence="13">Leaf</tissue>
    </source>
</reference>
<dbReference type="InterPro" id="IPR006563">
    <property type="entry name" value="POX_dom"/>
</dbReference>
<dbReference type="InterPro" id="IPR000007">
    <property type="entry name" value="Tubby_C"/>
</dbReference>